<dbReference type="NCBIfam" id="TIGR00348">
    <property type="entry name" value="hsdR"/>
    <property type="match status" value="1"/>
</dbReference>
<evidence type="ECO:0000256" key="7">
    <source>
        <dbReference type="ARBA" id="ARBA00022801"/>
    </source>
</evidence>
<keyword evidence="6" id="KW-0255">Endonuclease</keyword>
<dbReference type="PROSITE" id="PS51192">
    <property type="entry name" value="HELICASE_ATP_BIND_1"/>
    <property type="match status" value="1"/>
</dbReference>
<comment type="function">
    <text evidence="10">Subunit R is required for both nuclease and ATPase activities, but not for modification.</text>
</comment>
<dbReference type="InterPro" id="IPR004473">
    <property type="entry name" value="Restrct_endonuc_typeI_HsdR"/>
</dbReference>
<evidence type="ECO:0000256" key="10">
    <source>
        <dbReference type="RuleBase" id="RU364115"/>
    </source>
</evidence>
<dbReference type="EMBL" id="RQXX01000001">
    <property type="protein sequence ID" value="RVV99911.1"/>
    <property type="molecule type" value="Genomic_DNA"/>
</dbReference>
<keyword evidence="7 10" id="KW-0378">Hydrolase</keyword>
<dbReference type="Gene3D" id="3.90.1570.50">
    <property type="match status" value="1"/>
</dbReference>
<keyword evidence="8 10" id="KW-0067">ATP-binding</keyword>
<comment type="caution">
    <text evidence="12">The sequence shown here is derived from an EMBL/GenBank/DDBJ whole genome shotgun (WGS) entry which is preliminary data.</text>
</comment>
<evidence type="ECO:0000259" key="11">
    <source>
        <dbReference type="PROSITE" id="PS51192"/>
    </source>
</evidence>
<evidence type="ECO:0000256" key="9">
    <source>
        <dbReference type="ARBA" id="ARBA00023125"/>
    </source>
</evidence>
<dbReference type="GO" id="GO:0009035">
    <property type="term" value="F:type I site-specific deoxyribonuclease activity"/>
    <property type="evidence" value="ECO:0007669"/>
    <property type="project" value="UniProtKB-EC"/>
</dbReference>
<dbReference type="RefSeq" id="WP_127905354.1">
    <property type="nucleotide sequence ID" value="NZ_RQXX01000001.1"/>
</dbReference>
<dbReference type="InterPro" id="IPR040980">
    <property type="entry name" value="SWI2_SNF2"/>
</dbReference>
<protein>
    <recommendedName>
        <fullName evidence="10">Type I restriction enzyme endonuclease subunit</fullName>
        <shortName evidence="10">R protein</shortName>
        <ecNumber evidence="10">3.1.21.3</ecNumber>
    </recommendedName>
</protein>
<gene>
    <name evidence="12" type="ORF">EKE94_04420</name>
</gene>
<evidence type="ECO:0000313" key="12">
    <source>
        <dbReference type="EMBL" id="RVV99911.1"/>
    </source>
</evidence>
<dbReference type="PANTHER" id="PTHR30195">
    <property type="entry name" value="TYPE I SITE-SPECIFIC DEOXYRIBONUCLEASE PROTEIN SUBUNIT M AND R"/>
    <property type="match status" value="1"/>
</dbReference>
<dbReference type="PANTHER" id="PTHR30195:SF15">
    <property type="entry name" value="TYPE I RESTRICTION ENZYME HINDI ENDONUCLEASE SUBUNIT"/>
    <property type="match status" value="1"/>
</dbReference>
<comment type="subunit">
    <text evidence="10">The type I restriction/modification system is composed of three polypeptides R, M and S.</text>
</comment>
<dbReference type="SUPFAM" id="SSF52540">
    <property type="entry name" value="P-loop containing nucleoside triphosphate hydrolases"/>
    <property type="match status" value="2"/>
</dbReference>
<dbReference type="Pfam" id="PF18766">
    <property type="entry name" value="SWI2_SNF2"/>
    <property type="match status" value="1"/>
</dbReference>
<dbReference type="OrthoDB" id="9758243at2"/>
<keyword evidence="13" id="KW-1185">Reference proteome</keyword>
<feature type="domain" description="Helicase ATP-binding" evidence="11">
    <location>
        <begin position="271"/>
        <end position="442"/>
    </location>
</feature>
<keyword evidence="9 10" id="KW-0238">DNA-binding</keyword>
<dbReference type="GO" id="GO:0009307">
    <property type="term" value="P:DNA restriction-modification system"/>
    <property type="evidence" value="ECO:0007669"/>
    <property type="project" value="UniProtKB-KW"/>
</dbReference>
<dbReference type="EC" id="3.1.21.3" evidence="10"/>
<dbReference type="GO" id="GO:0003677">
    <property type="term" value="F:DNA binding"/>
    <property type="evidence" value="ECO:0007669"/>
    <property type="project" value="UniProtKB-KW"/>
</dbReference>
<name>A0A438AM46_9RHOB</name>
<dbReference type="GO" id="GO:0005524">
    <property type="term" value="F:ATP binding"/>
    <property type="evidence" value="ECO:0007669"/>
    <property type="project" value="UniProtKB-KW"/>
</dbReference>
<dbReference type="CDD" id="cd22332">
    <property type="entry name" value="HsdR_N"/>
    <property type="match status" value="1"/>
</dbReference>
<dbReference type="Proteomes" id="UP000285908">
    <property type="component" value="Unassembled WGS sequence"/>
</dbReference>
<evidence type="ECO:0000256" key="6">
    <source>
        <dbReference type="ARBA" id="ARBA00022759"/>
    </source>
</evidence>
<accession>A0A438AM46</accession>
<keyword evidence="4 10" id="KW-0547">Nucleotide-binding</keyword>
<proteinExistence type="inferred from homology"/>
<dbReference type="InterPro" id="IPR027417">
    <property type="entry name" value="P-loop_NTPase"/>
</dbReference>
<dbReference type="AlphaFoldDB" id="A0A438AM46"/>
<evidence type="ECO:0000256" key="3">
    <source>
        <dbReference type="ARBA" id="ARBA00022722"/>
    </source>
</evidence>
<organism evidence="12 13">
    <name type="scientific">Mesobaculum littorinae</name>
    <dbReference type="NCBI Taxonomy" id="2486419"/>
    <lineage>
        <taxon>Bacteria</taxon>
        <taxon>Pseudomonadati</taxon>
        <taxon>Pseudomonadota</taxon>
        <taxon>Alphaproteobacteria</taxon>
        <taxon>Rhodobacterales</taxon>
        <taxon>Roseobacteraceae</taxon>
        <taxon>Mesobaculum</taxon>
    </lineage>
</organism>
<dbReference type="InterPro" id="IPR007409">
    <property type="entry name" value="Restrct_endonuc_type1_HsdR_N"/>
</dbReference>
<dbReference type="Pfam" id="PF04313">
    <property type="entry name" value="HSDR_N"/>
    <property type="match status" value="1"/>
</dbReference>
<dbReference type="Gene3D" id="3.40.50.300">
    <property type="entry name" value="P-loop containing nucleotide triphosphate hydrolases"/>
    <property type="match status" value="2"/>
</dbReference>
<keyword evidence="3" id="KW-0540">Nuclease</keyword>
<sequence>MSKIGEAERKAQDRVIDLLCGDKSGTSGGLGWRYLGDWQKREGNANIEPSLLRPWLEARGYAPEVITQAITRLEREARMEGTKLYEANQSFYDMLRYGVAIAPGPGEAPVTVRFVDWGDAGANDLGVAEEVSIKGKDAKAWNKRPDLVLYVNGIALGVVELKRSTVGVGTGIRQTLDNQRPEFIQHFFTTVQITFAGNDSEGLRYAPIKKPQPYWLAWKEESEISARLDRDVTQMMAPTRFLELIHDFTLFDAGIKKIARPNQYFAVKAAQERVGSREGGIIWQTQGSGKSLIMVMLARWIREAFPDGRILVVTDRKELDSQIEDVFGNTGDKVRRARSGNDLMAALADPTDRIICSLVHKFGKKEEGELESLISDIQNANIGAPKGEFFVFIDEAHRTQSGKLAKAMRKVLPKAMFIGFTGTPLLRSDKGTSLETFGPYIGKPYRFDEAVEDGVVLDLRYEARDIDQRISAPEKIDAWFEAKTKGLTPIAKATLKQRWGTLQRVLSSRDRLEQIANDIILDMEMKPRLNAGMGNAMLVAGSIPEACELFEIFRKSGSILADKCAIVTSYKRAAPEITGEETGMGETERQRVHRVYTELLGDTSEEEYEEEALRLFKKEPGRMKLLIVVSRLLTGFDAPTATYIYIDKQMRDHGLFQAICRVNRLDGDDKDFGYIVDYKDLFRNIESAVDDYTSEAFDAFDKEDVEGLITDRAEQADTDLRTARDAWLGLLDAVEQPKGDDELFAYFSSPEGIESDPDAEEKARRRQALYKLAGRYARAYTNVAAEPDGSGFNELELAEMRKEVEHAIGVRDAVRLHSGDAVDMKLYEPAMRHLIDNYIRADDSQAISHLDDISLIDLVESKGAQAEDDLPAPSKRKRENVAEAIENNVRKLIIDETPVNPKFYEKMSELLTDLVAQRRSGAIEYAEYLEKIAELVRVAKSGHGNTYPESMKSPGQKALFDNLGQDEALARRVDEAVRATAPHGWRGHTMKEKKVRRCLEAEISDPDTVDTLLQILKNHGEY</sequence>
<keyword evidence="5 10" id="KW-0680">Restriction system</keyword>
<dbReference type="InterPro" id="IPR055180">
    <property type="entry name" value="HsdR_RecA-like_helicase_dom_2"/>
</dbReference>
<evidence type="ECO:0000256" key="5">
    <source>
        <dbReference type="ARBA" id="ARBA00022747"/>
    </source>
</evidence>
<evidence type="ECO:0000256" key="4">
    <source>
        <dbReference type="ARBA" id="ARBA00022741"/>
    </source>
</evidence>
<comment type="catalytic activity">
    <reaction evidence="1 10">
        <text>Endonucleolytic cleavage of DNA to give random double-stranded fragments with terminal 5'-phosphates, ATP is simultaneously hydrolyzed.</text>
        <dbReference type="EC" id="3.1.21.3"/>
    </reaction>
</comment>
<evidence type="ECO:0000256" key="2">
    <source>
        <dbReference type="ARBA" id="ARBA00008598"/>
    </source>
</evidence>
<evidence type="ECO:0000256" key="8">
    <source>
        <dbReference type="ARBA" id="ARBA00022840"/>
    </source>
</evidence>
<dbReference type="CDD" id="cd18800">
    <property type="entry name" value="SF2_C_EcoR124I-like"/>
    <property type="match status" value="1"/>
</dbReference>
<dbReference type="Pfam" id="PF22679">
    <property type="entry name" value="T1R_D3-like"/>
    <property type="match status" value="1"/>
</dbReference>
<comment type="similarity">
    <text evidence="2 10">Belongs to the HsdR family.</text>
</comment>
<dbReference type="CDD" id="cd18030">
    <property type="entry name" value="DEXHc_RE_I_HsdR"/>
    <property type="match status" value="1"/>
</dbReference>
<evidence type="ECO:0000256" key="1">
    <source>
        <dbReference type="ARBA" id="ARBA00000851"/>
    </source>
</evidence>
<dbReference type="InterPro" id="IPR014001">
    <property type="entry name" value="Helicase_ATP-bd"/>
</dbReference>
<reference evidence="12 13" key="1">
    <citation type="submission" date="2018-11" db="EMBL/GenBank/DDBJ databases">
        <title>Mesobaculum littorinae gen. nov., sp. nov., isolated from Littorina scabra that represents a novel genus of the order Rhodobacteraceae.</title>
        <authorList>
            <person name="Li F."/>
        </authorList>
    </citation>
    <scope>NUCLEOTIDE SEQUENCE [LARGE SCALE GENOMIC DNA]</scope>
    <source>
        <strain evidence="12 13">M0103</strain>
    </source>
</reference>
<dbReference type="InterPro" id="IPR051268">
    <property type="entry name" value="Type-I_R_enzyme_R_subunit"/>
</dbReference>
<dbReference type="SMART" id="SM00487">
    <property type="entry name" value="DEXDc"/>
    <property type="match status" value="1"/>
</dbReference>
<evidence type="ECO:0000313" key="13">
    <source>
        <dbReference type="Proteomes" id="UP000285908"/>
    </source>
</evidence>